<evidence type="ECO:0000313" key="2">
    <source>
        <dbReference type="EMBL" id="KAI2655403.1"/>
    </source>
</evidence>
<comment type="caution">
    <text evidence="2">The sequence shown here is derived from an EMBL/GenBank/DDBJ whole genome shotgun (WGS) entry which is preliminary data.</text>
</comment>
<dbReference type="Proteomes" id="UP000830375">
    <property type="component" value="Unassembled WGS sequence"/>
</dbReference>
<dbReference type="EMBL" id="JACTAM010000016">
    <property type="protein sequence ID" value="KAI2655403.1"/>
    <property type="molecule type" value="Genomic_DNA"/>
</dbReference>
<name>A0ABQ8LXN4_LABRO</name>
<feature type="coiled-coil region" evidence="1">
    <location>
        <begin position="182"/>
        <end position="237"/>
    </location>
</feature>
<feature type="coiled-coil region" evidence="1">
    <location>
        <begin position="77"/>
        <end position="146"/>
    </location>
</feature>
<evidence type="ECO:0000313" key="3">
    <source>
        <dbReference type="Proteomes" id="UP000830375"/>
    </source>
</evidence>
<sequence>MPRVPPVCGVEDLQYVEAVVGPLSEGIVSISNICKSLLDAQIDQTTGMCYNYEQIRRHIEHAEQCLKKSETVIKEKLGYLDECMEQLIQEKENAEQQKKEKCMAKDKLHTEKNSAEESLKNYKAALEQAEKNLESAKYALKVHQDRKSSGEGVTTTGAALLALPVIGWIAGPIMICEGARVTNEASKDIRVAEDELKKNESQVNESSMKVSNYRSRISSIQNEIEETDKVLHKNERKVKEVKQHLEVTADIQQMVRRAVNLLSVLTGRVTVLEKQTQRFILWQPVIKAMEDAVKAAGNIAENRLLYSQGASVLINTLRENVGGLQTLCNSPSNSEYDSYY</sequence>
<organism evidence="2 3">
    <name type="scientific">Labeo rohita</name>
    <name type="common">Indian major carp</name>
    <name type="synonym">Cyprinus rohita</name>
    <dbReference type="NCBI Taxonomy" id="84645"/>
    <lineage>
        <taxon>Eukaryota</taxon>
        <taxon>Metazoa</taxon>
        <taxon>Chordata</taxon>
        <taxon>Craniata</taxon>
        <taxon>Vertebrata</taxon>
        <taxon>Euteleostomi</taxon>
        <taxon>Actinopterygii</taxon>
        <taxon>Neopterygii</taxon>
        <taxon>Teleostei</taxon>
        <taxon>Ostariophysi</taxon>
        <taxon>Cypriniformes</taxon>
        <taxon>Cyprinidae</taxon>
        <taxon>Labeoninae</taxon>
        <taxon>Labeonini</taxon>
        <taxon>Labeo</taxon>
    </lineage>
</organism>
<keyword evidence="3" id="KW-1185">Reference proteome</keyword>
<dbReference type="Gene3D" id="1.20.1170.10">
    <property type="match status" value="1"/>
</dbReference>
<proteinExistence type="predicted"/>
<evidence type="ECO:0000256" key="1">
    <source>
        <dbReference type="SAM" id="Coils"/>
    </source>
</evidence>
<protein>
    <submittedName>
        <fullName evidence="2">Protein Ycf2</fullName>
    </submittedName>
</protein>
<keyword evidence="1" id="KW-0175">Coiled coil</keyword>
<reference evidence="2 3" key="1">
    <citation type="submission" date="2022-01" db="EMBL/GenBank/DDBJ databases">
        <title>A high-quality chromosome-level genome assembly of rohu carp, Labeo rohita.</title>
        <authorList>
            <person name="Arick M.A. II"/>
            <person name="Hsu C.-Y."/>
            <person name="Magbanua Z."/>
            <person name="Pechanova O."/>
            <person name="Grover C."/>
            <person name="Miller E."/>
            <person name="Thrash A."/>
            <person name="Ezzel L."/>
            <person name="Alam S."/>
            <person name="Benzie J."/>
            <person name="Hamilton M."/>
            <person name="Karsi A."/>
            <person name="Lawrence M.L."/>
            <person name="Peterson D.G."/>
        </authorList>
    </citation>
    <scope>NUCLEOTIDE SEQUENCE [LARGE SCALE GENOMIC DNA]</scope>
    <source>
        <strain evidence="3">BAU-BD-2019</strain>
        <tissue evidence="2">Blood</tissue>
    </source>
</reference>
<gene>
    <name evidence="2" type="ORF">H4Q32_017795</name>
</gene>
<accession>A0ABQ8LXN4</accession>